<feature type="compositionally biased region" description="Low complexity" evidence="2">
    <location>
        <begin position="649"/>
        <end position="665"/>
    </location>
</feature>
<keyword evidence="3" id="KW-1133">Transmembrane helix</keyword>
<feature type="compositionally biased region" description="Low complexity" evidence="2">
    <location>
        <begin position="1187"/>
        <end position="1198"/>
    </location>
</feature>
<keyword evidence="3" id="KW-0472">Membrane</keyword>
<name>A0A1J8PGM0_9AGAM</name>
<feature type="compositionally biased region" description="Basic residues" evidence="2">
    <location>
        <begin position="1152"/>
        <end position="1163"/>
    </location>
</feature>
<feature type="compositionally biased region" description="Gly residues" evidence="2">
    <location>
        <begin position="453"/>
        <end position="462"/>
    </location>
</feature>
<accession>A0A1J8PGM0</accession>
<feature type="region of interest" description="Disordered" evidence="2">
    <location>
        <begin position="346"/>
        <end position="635"/>
    </location>
</feature>
<feature type="compositionally biased region" description="Polar residues" evidence="2">
    <location>
        <begin position="392"/>
        <end position="403"/>
    </location>
</feature>
<feature type="region of interest" description="Disordered" evidence="2">
    <location>
        <begin position="646"/>
        <end position="665"/>
    </location>
</feature>
<feature type="region of interest" description="Disordered" evidence="2">
    <location>
        <begin position="1132"/>
        <end position="1282"/>
    </location>
</feature>
<feature type="compositionally biased region" description="Basic and acidic residues" evidence="2">
    <location>
        <begin position="8"/>
        <end position="21"/>
    </location>
</feature>
<evidence type="ECO:0000256" key="2">
    <source>
        <dbReference type="SAM" id="MobiDB-lite"/>
    </source>
</evidence>
<feature type="coiled-coil region" evidence="1">
    <location>
        <begin position="933"/>
        <end position="970"/>
    </location>
</feature>
<keyword evidence="5" id="KW-1185">Reference proteome</keyword>
<protein>
    <recommendedName>
        <fullName evidence="6">C3H1-type domain-containing protein</fullName>
    </recommendedName>
</protein>
<feature type="compositionally biased region" description="Basic and acidic residues" evidence="2">
    <location>
        <begin position="530"/>
        <end position="541"/>
    </location>
</feature>
<feature type="compositionally biased region" description="Pro residues" evidence="2">
    <location>
        <begin position="1231"/>
        <end position="1263"/>
    </location>
</feature>
<dbReference type="OrthoDB" id="2670062at2759"/>
<feature type="compositionally biased region" description="Low complexity" evidence="2">
    <location>
        <begin position="503"/>
        <end position="513"/>
    </location>
</feature>
<feature type="compositionally biased region" description="Basic residues" evidence="2">
    <location>
        <begin position="22"/>
        <end position="35"/>
    </location>
</feature>
<proteinExistence type="predicted"/>
<feature type="compositionally biased region" description="Basic and acidic residues" evidence="2">
    <location>
        <begin position="1174"/>
        <end position="1184"/>
    </location>
</feature>
<dbReference type="EMBL" id="LVVM01006418">
    <property type="protein sequence ID" value="OJA08141.1"/>
    <property type="molecule type" value="Genomic_DNA"/>
</dbReference>
<evidence type="ECO:0000313" key="5">
    <source>
        <dbReference type="Proteomes" id="UP000183567"/>
    </source>
</evidence>
<comment type="caution">
    <text evidence="4">The sequence shown here is derived from an EMBL/GenBank/DDBJ whole genome shotgun (WGS) entry which is preliminary data.</text>
</comment>
<feature type="region of interest" description="Disordered" evidence="2">
    <location>
        <begin position="1"/>
        <end position="35"/>
    </location>
</feature>
<dbReference type="STRING" id="180088.A0A1J8PGM0"/>
<keyword evidence="3" id="KW-0812">Transmembrane</keyword>
<feature type="compositionally biased region" description="Basic and acidic residues" evidence="2">
    <location>
        <begin position="1199"/>
        <end position="1208"/>
    </location>
</feature>
<evidence type="ECO:0000256" key="1">
    <source>
        <dbReference type="SAM" id="Coils"/>
    </source>
</evidence>
<evidence type="ECO:0000313" key="4">
    <source>
        <dbReference type="EMBL" id="OJA08141.1"/>
    </source>
</evidence>
<evidence type="ECO:0008006" key="6">
    <source>
        <dbReference type="Google" id="ProtNLM"/>
    </source>
</evidence>
<keyword evidence="1" id="KW-0175">Coiled coil</keyword>
<feature type="compositionally biased region" description="Low complexity" evidence="2">
    <location>
        <begin position="426"/>
        <end position="452"/>
    </location>
</feature>
<organism evidence="4 5">
    <name type="scientific">Rhizopogon vesiculosus</name>
    <dbReference type="NCBI Taxonomy" id="180088"/>
    <lineage>
        <taxon>Eukaryota</taxon>
        <taxon>Fungi</taxon>
        <taxon>Dikarya</taxon>
        <taxon>Basidiomycota</taxon>
        <taxon>Agaricomycotina</taxon>
        <taxon>Agaricomycetes</taxon>
        <taxon>Agaricomycetidae</taxon>
        <taxon>Boletales</taxon>
        <taxon>Suillineae</taxon>
        <taxon>Rhizopogonaceae</taxon>
        <taxon>Rhizopogon</taxon>
    </lineage>
</organism>
<feature type="coiled-coil region" evidence="1">
    <location>
        <begin position="832"/>
        <end position="889"/>
    </location>
</feature>
<feature type="coiled-coil region" evidence="1">
    <location>
        <begin position="1548"/>
        <end position="1575"/>
    </location>
</feature>
<feature type="compositionally biased region" description="Low complexity" evidence="2">
    <location>
        <begin position="463"/>
        <end position="473"/>
    </location>
</feature>
<gene>
    <name evidence="4" type="ORF">AZE42_04156</name>
</gene>
<feature type="transmembrane region" description="Helical" evidence="3">
    <location>
        <begin position="36"/>
        <end position="58"/>
    </location>
</feature>
<evidence type="ECO:0000256" key="3">
    <source>
        <dbReference type="SAM" id="Phobius"/>
    </source>
</evidence>
<dbReference type="Proteomes" id="UP000183567">
    <property type="component" value="Unassembled WGS sequence"/>
</dbReference>
<feature type="compositionally biased region" description="Polar residues" evidence="2">
    <location>
        <begin position="571"/>
        <end position="585"/>
    </location>
</feature>
<reference evidence="4 5" key="1">
    <citation type="submission" date="2016-03" db="EMBL/GenBank/DDBJ databases">
        <title>Comparative genomics of the ectomycorrhizal sister species Rhizopogon vinicolor and Rhizopogon vesiculosus (Basidiomycota: Boletales) reveals a divergence of the mating type B locus.</title>
        <authorList>
            <person name="Mujic A.B."/>
            <person name="Kuo A."/>
            <person name="Tritt A."/>
            <person name="Lipzen A."/>
            <person name="Chen C."/>
            <person name="Johnson J."/>
            <person name="Sharma A."/>
            <person name="Barry K."/>
            <person name="Grigoriev I.V."/>
            <person name="Spatafora J.W."/>
        </authorList>
    </citation>
    <scope>NUCLEOTIDE SEQUENCE [LARGE SCALE GENOMIC DNA]</scope>
    <source>
        <strain evidence="4 5">AM-OR11-056</strain>
    </source>
</reference>
<feature type="region of interest" description="Disordered" evidence="2">
    <location>
        <begin position="1413"/>
        <end position="1440"/>
    </location>
</feature>
<feature type="compositionally biased region" description="Polar residues" evidence="2">
    <location>
        <begin position="609"/>
        <end position="631"/>
    </location>
</feature>
<sequence length="1687" mass="186865">MAPNPSSSHHERDRAEREREREHRHRSERHHHHRTISSTTLLLVLSLVLAVLAVMLSLPASGSASTKGAEDPAASGLWGYLTPKRSQALVARESSVAGREAEVARREAELLVGAPGGVLPSQPVACPICPTATIIDIPPVQTIIKEVVKEADLAPPGWWKEASNRAEDILDRELRVSEREREITRREESINRREHDSSRREAWIMEQLVLINNDGATLEEEVFYEPAGGKRKLKELPPFVVEHETKTIIQYETLPASTVTVPPPANTRFAAFPTPEAFSTSYTTQIPKTTAITVEEEIIREPLLAEEIDEYEVEEYEDDDYFDESGNPRAGGCRSKNCNFIHPGNPAWEKALIPRSTPRDRGSGRGGHFPGRGRGRGLDSSNSFASGWVTGGSDNAKAQNSCWETEKPKDSTEASDSGWGSGSGWGDASSGWGSNDNSTGGWGDSSTSAWGDSSGGGWGSTGWGDSTTGSKESSGGGWGSTGWGNPTTGSKESSGGGWGSAGWGNSTTGSKESSGGGWGTSGEVTQPAQEKCDDQEKEKFKPQTIPPPRPVRKTSSGWGDEEDSRTESRPTKMTGSNQHPMTNTKWNRRENTIVASSNPELPEKPFVSPLQTSSLGSWTPGQPSALPSASRSEGGVDVEKWLQRDKGMPVKSRSRSPSVSTVTVTASTANRKRKLGMSDLEKQQEYWQEFIRVFDRAIRAKAGFDKAEAERHSWVRTQKSTTYERIGEAGRKRLDGHRAALETARKTHSEKLTRAINELAEAGETLKSGMDYDQRYNIEDQVTEYLKEVGAWLEDIRSLLIANTHQHPPITDGPAFLENNLPEETCADTDGLDPLRSRLDKLEELLEELRTAVTLESSGKALATINSIIDQKIDAMREARERAKALLADVPPPQVIIPSEAMGYIEDVSRQATDLSSAMEKPVNEVAHLLVHQDEMKKTYTSFKAENEELRESIAKLAEVNAANQELLQAQTETLRNLKASFDAVSESRRTPPPAEPAVEIMFQELRVSVDKMVQEILSREVVPAVTQLSDACRLENQRIHREIFETIWDRVDPALKLTDVVNRWLWDDNKRARRTKSGRGCWRSASDCHFVHPTEKEWDTAELSYPPRAHDLLDSDKDYHYELVDGRQTHSFSSAVSDSRDHRPYTNSSKSPRRPTSRKRTRSPATSVAESDQLEKLRGDGHIRHTGSSRSRSTHPSSGERSRDRLRIHSPVPARRSSPARSQMSITKPAMPPPPTPQQPPQVPHPLPQVPQPARPPPPVPTAPSFLSLDLPQNPPANSRSLSAEELRQLWHERVDLMFTSINVHQQYSEAEQKLRSWRQLGASSRKASLSTQDEARMTAKMRSLEIMHEAKKKEIFDVIQKLTALDYWPAIKPPDLQSVEAKFLGMKQHLSELRDSVSDLSSNFAVLLKSKDKDSGTTSKGSGEPPLKKQRLDGEDATADTTEITLQSAALQEVQERLASVSRQISDLQNDIYQRDALVEDEIAARIDTRLEEVDIFPDKDDANPSPDVVTAAVQAETAKGLEMVKVTSEQLGEVAQEVTNLMTQSKDIDDEATRIRQENERLRAEVAQLTSSAEASAKLIQQNNKEVEALAAAFQAFIAQAPPPPPKPVIPTAEYLMEELEEVIFSSVSKRIKHILENIREDVSSMLEKESASLYENLWPKIELILRMVETVARSTDVNVATGV</sequence>
<feature type="compositionally biased region" description="Low complexity" evidence="2">
    <location>
        <begin position="483"/>
        <end position="493"/>
    </location>
</feature>